<dbReference type="RefSeq" id="WP_251501110.1">
    <property type="nucleotide sequence ID" value="NZ_CAJSLV010000114.1"/>
</dbReference>
<accession>A0A9W4DWN4</accession>
<name>A0A9W4DWN4_9ACTN</name>
<dbReference type="AlphaFoldDB" id="A0A9W4DWN4"/>
<sequence>MPFVDVEVVVGLGADADASELFVATGRLRRQLLELDVEDVRLSPSGAGVRQGPKSGTEVAVGALAVTLAPHVFATVLGALQAWADRSKARSVEIRLGEESFTGSGLTREQQDALVAHFVARTGAQDVPEPGGDGGA</sequence>
<comment type="caution">
    <text evidence="1">The sequence shown here is derived from an EMBL/GenBank/DDBJ whole genome shotgun (WGS) entry which is preliminary data.</text>
</comment>
<dbReference type="EMBL" id="CAJSLV010000114">
    <property type="protein sequence ID" value="CAG6398985.1"/>
    <property type="molecule type" value="Genomic_DNA"/>
</dbReference>
<dbReference type="Proteomes" id="UP001152519">
    <property type="component" value="Unassembled WGS sequence"/>
</dbReference>
<reference evidence="1" key="1">
    <citation type="submission" date="2021-05" db="EMBL/GenBank/DDBJ databases">
        <authorList>
            <person name="Arsene-Ploetze F."/>
        </authorList>
    </citation>
    <scope>NUCLEOTIDE SEQUENCE</scope>
    <source>
        <strain evidence="1">DSM 42138</strain>
    </source>
</reference>
<protein>
    <submittedName>
        <fullName evidence="1">Uncharacterized protein</fullName>
    </submittedName>
</protein>
<evidence type="ECO:0000313" key="2">
    <source>
        <dbReference type="Proteomes" id="UP001152519"/>
    </source>
</evidence>
<organism evidence="1 2">
    <name type="scientific">Actinacidiphila cocklensis</name>
    <dbReference type="NCBI Taxonomy" id="887465"/>
    <lineage>
        <taxon>Bacteria</taxon>
        <taxon>Bacillati</taxon>
        <taxon>Actinomycetota</taxon>
        <taxon>Actinomycetes</taxon>
        <taxon>Kitasatosporales</taxon>
        <taxon>Streptomycetaceae</taxon>
        <taxon>Actinacidiphila</taxon>
    </lineage>
</organism>
<keyword evidence="2" id="KW-1185">Reference proteome</keyword>
<evidence type="ECO:0000313" key="1">
    <source>
        <dbReference type="EMBL" id="CAG6398985.1"/>
    </source>
</evidence>
<gene>
    <name evidence="1" type="ORF">SCOCK_80140</name>
</gene>
<proteinExistence type="predicted"/>